<evidence type="ECO:0000313" key="1">
    <source>
        <dbReference type="EMBL" id="AFY91584.1"/>
    </source>
</evidence>
<gene>
    <name evidence="1" type="ORF">Cha6605_0284</name>
</gene>
<sequence>MALSQLEYKQITLTDWGEIGLNFFSNLCNALIDSNCHGLLILWFRVRASGCPFLNRSLLCSRVKYILYRTEV</sequence>
<proteinExistence type="predicted"/>
<dbReference type="AlphaFoldDB" id="K9UBI4"/>
<dbReference type="KEGG" id="cmp:Cha6605_0284"/>
<dbReference type="STRING" id="1173020.Cha6605_0284"/>
<protein>
    <submittedName>
        <fullName evidence="1">Uncharacterized protein</fullName>
    </submittedName>
</protein>
<dbReference type="HOGENOM" id="CLU_2715019_0_0_3"/>
<name>K9UBI4_CHAP6</name>
<dbReference type="EMBL" id="CP003600">
    <property type="protein sequence ID" value="AFY91584.1"/>
    <property type="molecule type" value="Genomic_DNA"/>
</dbReference>
<evidence type="ECO:0000313" key="2">
    <source>
        <dbReference type="Proteomes" id="UP000010366"/>
    </source>
</evidence>
<dbReference type="Proteomes" id="UP000010366">
    <property type="component" value="Chromosome"/>
</dbReference>
<keyword evidence="2" id="KW-1185">Reference proteome</keyword>
<organism evidence="1 2">
    <name type="scientific">Chamaesiphon minutus (strain ATCC 27169 / PCC 6605)</name>
    <dbReference type="NCBI Taxonomy" id="1173020"/>
    <lineage>
        <taxon>Bacteria</taxon>
        <taxon>Bacillati</taxon>
        <taxon>Cyanobacteriota</taxon>
        <taxon>Cyanophyceae</taxon>
        <taxon>Gomontiellales</taxon>
        <taxon>Chamaesiphonaceae</taxon>
        <taxon>Chamaesiphon</taxon>
    </lineage>
</organism>
<reference evidence="1 2" key="1">
    <citation type="submission" date="2012-05" db="EMBL/GenBank/DDBJ databases">
        <title>Finished chromosome of genome of Chamaesiphon sp. PCC 6605.</title>
        <authorList>
            <consortium name="US DOE Joint Genome Institute"/>
            <person name="Gugger M."/>
            <person name="Coursin T."/>
            <person name="Rippka R."/>
            <person name="Tandeau De Marsac N."/>
            <person name="Huntemann M."/>
            <person name="Wei C.-L."/>
            <person name="Han J."/>
            <person name="Detter J.C."/>
            <person name="Han C."/>
            <person name="Tapia R."/>
            <person name="Chen A."/>
            <person name="Kyrpides N."/>
            <person name="Mavromatis K."/>
            <person name="Markowitz V."/>
            <person name="Szeto E."/>
            <person name="Ivanova N."/>
            <person name="Pagani I."/>
            <person name="Pati A."/>
            <person name="Goodwin L."/>
            <person name="Nordberg H.P."/>
            <person name="Cantor M.N."/>
            <person name="Hua S.X."/>
            <person name="Woyke T."/>
            <person name="Kerfeld C.A."/>
        </authorList>
    </citation>
    <scope>NUCLEOTIDE SEQUENCE [LARGE SCALE GENOMIC DNA]</scope>
    <source>
        <strain evidence="2">ATCC 27169 / PCC 6605</strain>
    </source>
</reference>
<accession>K9UBI4</accession>